<dbReference type="AlphaFoldDB" id="A0A6J4UA70"/>
<organism evidence="1">
    <name type="scientific">uncultured Sphingosinicella sp</name>
    <dbReference type="NCBI Taxonomy" id="478748"/>
    <lineage>
        <taxon>Bacteria</taxon>
        <taxon>Pseudomonadati</taxon>
        <taxon>Pseudomonadota</taxon>
        <taxon>Alphaproteobacteria</taxon>
        <taxon>Sphingomonadales</taxon>
        <taxon>Sphingosinicellaceae</taxon>
        <taxon>Sphingosinicella</taxon>
        <taxon>environmental samples</taxon>
    </lineage>
</organism>
<proteinExistence type="predicted"/>
<reference evidence="1" key="1">
    <citation type="submission" date="2020-02" db="EMBL/GenBank/DDBJ databases">
        <authorList>
            <person name="Meier V. D."/>
        </authorList>
    </citation>
    <scope>NUCLEOTIDE SEQUENCE</scope>
    <source>
        <strain evidence="1">AVDCRST_MAG23</strain>
    </source>
</reference>
<gene>
    <name evidence="1" type="ORF">AVDCRST_MAG23-2253</name>
</gene>
<sequence length="29" mass="3105">MRYRRFKALILAGWGASTLLILGVAAAGQ</sequence>
<accession>A0A6J4UA70</accession>
<name>A0A6J4UA70_9SPHN</name>
<dbReference type="EMBL" id="CADCWD010000075">
    <property type="protein sequence ID" value="CAA9542954.1"/>
    <property type="molecule type" value="Genomic_DNA"/>
</dbReference>
<evidence type="ECO:0000313" key="1">
    <source>
        <dbReference type="EMBL" id="CAA9542954.1"/>
    </source>
</evidence>
<protein>
    <submittedName>
        <fullName evidence="1">Uncharacterized protein</fullName>
    </submittedName>
</protein>